<protein>
    <submittedName>
        <fullName evidence="1">Uncharacterized protein</fullName>
    </submittedName>
</protein>
<evidence type="ECO:0000313" key="2">
    <source>
        <dbReference type="Proteomes" id="UP000289738"/>
    </source>
</evidence>
<dbReference type="Proteomes" id="UP000289738">
    <property type="component" value="Chromosome A04"/>
</dbReference>
<dbReference type="AlphaFoldDB" id="A0A445DBC8"/>
<gene>
    <name evidence="1" type="ORF">Ahy_A04g017545</name>
</gene>
<dbReference type="EMBL" id="SDMP01000004">
    <property type="protein sequence ID" value="RYR60479.1"/>
    <property type="molecule type" value="Genomic_DNA"/>
</dbReference>
<evidence type="ECO:0000313" key="1">
    <source>
        <dbReference type="EMBL" id="RYR60479.1"/>
    </source>
</evidence>
<comment type="caution">
    <text evidence="1">The sequence shown here is derived from an EMBL/GenBank/DDBJ whole genome shotgun (WGS) entry which is preliminary data.</text>
</comment>
<name>A0A445DBC8_ARAHY</name>
<organism evidence="1 2">
    <name type="scientific">Arachis hypogaea</name>
    <name type="common">Peanut</name>
    <dbReference type="NCBI Taxonomy" id="3818"/>
    <lineage>
        <taxon>Eukaryota</taxon>
        <taxon>Viridiplantae</taxon>
        <taxon>Streptophyta</taxon>
        <taxon>Embryophyta</taxon>
        <taxon>Tracheophyta</taxon>
        <taxon>Spermatophyta</taxon>
        <taxon>Magnoliopsida</taxon>
        <taxon>eudicotyledons</taxon>
        <taxon>Gunneridae</taxon>
        <taxon>Pentapetalae</taxon>
        <taxon>rosids</taxon>
        <taxon>fabids</taxon>
        <taxon>Fabales</taxon>
        <taxon>Fabaceae</taxon>
        <taxon>Papilionoideae</taxon>
        <taxon>50 kb inversion clade</taxon>
        <taxon>dalbergioids sensu lato</taxon>
        <taxon>Dalbergieae</taxon>
        <taxon>Pterocarpus clade</taxon>
        <taxon>Arachis</taxon>
    </lineage>
</organism>
<accession>A0A445DBC8</accession>
<keyword evidence="2" id="KW-1185">Reference proteome</keyword>
<proteinExistence type="predicted"/>
<dbReference type="SUPFAM" id="SSF53756">
    <property type="entry name" value="UDP-Glycosyltransferase/glycogen phosphorylase"/>
    <property type="match status" value="1"/>
</dbReference>
<sequence length="83" mass="9282">MPSMLPKLIEDINALDTNNKITCIVATINMGWALEVGRKLGIKCALLFPASATTMGVFDNYVKRGKLQNYVYKKQEFLTSVLQ</sequence>
<reference evidence="1 2" key="1">
    <citation type="submission" date="2019-01" db="EMBL/GenBank/DDBJ databases">
        <title>Sequencing of cultivated peanut Arachis hypogaea provides insights into genome evolution and oil improvement.</title>
        <authorList>
            <person name="Chen X."/>
        </authorList>
    </citation>
    <scope>NUCLEOTIDE SEQUENCE [LARGE SCALE GENOMIC DNA]</scope>
    <source>
        <strain evidence="2">cv. Fuhuasheng</strain>
        <tissue evidence="1">Leaves</tissue>
    </source>
</reference>
<dbReference type="Gene3D" id="3.40.50.2000">
    <property type="entry name" value="Glycogen Phosphorylase B"/>
    <property type="match status" value="1"/>
</dbReference>